<feature type="compositionally biased region" description="Basic residues" evidence="1">
    <location>
        <begin position="232"/>
        <end position="244"/>
    </location>
</feature>
<feature type="compositionally biased region" description="Low complexity" evidence="1">
    <location>
        <begin position="107"/>
        <end position="127"/>
    </location>
</feature>
<proteinExistence type="predicted"/>
<feature type="compositionally biased region" description="Basic and acidic residues" evidence="1">
    <location>
        <begin position="176"/>
        <end position="186"/>
    </location>
</feature>
<feature type="region of interest" description="Disordered" evidence="1">
    <location>
        <begin position="1"/>
        <end position="273"/>
    </location>
</feature>
<organism evidence="2">
    <name type="scientific">uncultured Solirubrobacteraceae bacterium</name>
    <dbReference type="NCBI Taxonomy" id="1162706"/>
    <lineage>
        <taxon>Bacteria</taxon>
        <taxon>Bacillati</taxon>
        <taxon>Actinomycetota</taxon>
        <taxon>Thermoleophilia</taxon>
        <taxon>Solirubrobacterales</taxon>
        <taxon>Solirubrobacteraceae</taxon>
        <taxon>environmental samples</taxon>
    </lineage>
</organism>
<feature type="compositionally biased region" description="Basic residues" evidence="1">
    <location>
        <begin position="91"/>
        <end position="103"/>
    </location>
</feature>
<evidence type="ECO:0000256" key="1">
    <source>
        <dbReference type="SAM" id="MobiDB-lite"/>
    </source>
</evidence>
<gene>
    <name evidence="2" type="ORF">AVDCRST_MAG30-354</name>
</gene>
<feature type="compositionally biased region" description="Basic residues" evidence="1">
    <location>
        <begin position="147"/>
        <end position="158"/>
    </location>
</feature>
<feature type="compositionally biased region" description="Low complexity" evidence="1">
    <location>
        <begin position="9"/>
        <end position="24"/>
    </location>
</feature>
<protein>
    <submittedName>
        <fullName evidence="2">Magnesium and cobalt transport protein CorA</fullName>
    </submittedName>
</protein>
<feature type="region of interest" description="Disordered" evidence="1">
    <location>
        <begin position="287"/>
        <end position="315"/>
    </location>
</feature>
<feature type="non-terminal residue" evidence="2">
    <location>
        <position position="1"/>
    </location>
</feature>
<name>A0A6J4RRN8_9ACTN</name>
<dbReference type="AlphaFoldDB" id="A0A6J4RRN8"/>
<feature type="non-terminal residue" evidence="2">
    <location>
        <position position="315"/>
    </location>
</feature>
<accession>A0A6J4RRN8</accession>
<reference evidence="2" key="1">
    <citation type="submission" date="2020-02" db="EMBL/GenBank/DDBJ databases">
        <authorList>
            <person name="Meier V. D."/>
        </authorList>
    </citation>
    <scope>NUCLEOTIDE SEQUENCE</scope>
    <source>
        <strain evidence="2">AVDCRST_MAG30</strain>
    </source>
</reference>
<feature type="compositionally biased region" description="Basic residues" evidence="1">
    <location>
        <begin position="212"/>
        <end position="221"/>
    </location>
</feature>
<feature type="compositionally biased region" description="Basic and acidic residues" evidence="1">
    <location>
        <begin position="72"/>
        <end position="82"/>
    </location>
</feature>
<dbReference type="EMBL" id="CADCVS010000065">
    <property type="protein sequence ID" value="CAA9474459.1"/>
    <property type="molecule type" value="Genomic_DNA"/>
</dbReference>
<evidence type="ECO:0000313" key="2">
    <source>
        <dbReference type="EMBL" id="CAA9474459.1"/>
    </source>
</evidence>
<sequence>GRPLHGRRAPAPGAPGARALLLARPPRPDAGGPRDRRPDPRPAPARARGHARVAPAAEGRPVRRPRVPRLLLRRERGRRLGDPDDGGPPLHLRRLRGHRPPRRLRPDGPAAPAPDARAPRPRGGLPRLPHPRRADGRVLPAPAGHGGAHRRPGGRRPRAPAPGAADPHLPPQAGDPRLRAPGDRPARLLPVRRRRRDGAAGAQPRDPDLPARHLRPPHAARGRAPPAEHGARRPHRHVLQRQRRQAQPGGRAPQRPGHLLRRRHAGHGLLRPELRLARRRDRLAAGLPGVRRRGPRAAAPGAHDLLLAPPGRLDV</sequence>
<feature type="compositionally biased region" description="Low complexity" evidence="1">
    <location>
        <begin position="245"/>
        <end position="257"/>
    </location>
</feature>